<evidence type="ECO:0000256" key="1">
    <source>
        <dbReference type="SAM" id="MobiDB-lite"/>
    </source>
</evidence>
<evidence type="ECO:0000313" key="2">
    <source>
        <dbReference type="EMBL" id="EWM21198.1"/>
    </source>
</evidence>
<gene>
    <name evidence="2" type="ORF">Naga_101931g1</name>
</gene>
<dbReference type="Proteomes" id="UP000019335">
    <property type="component" value="Unassembled WGS sequence"/>
</dbReference>
<dbReference type="AlphaFoldDB" id="W7TCC8"/>
<feature type="region of interest" description="Disordered" evidence="1">
    <location>
        <begin position="293"/>
        <end position="322"/>
    </location>
</feature>
<dbReference type="Gene3D" id="1.25.40.10">
    <property type="entry name" value="Tetratricopeptide repeat domain"/>
    <property type="match status" value="1"/>
</dbReference>
<dbReference type="InterPro" id="IPR011990">
    <property type="entry name" value="TPR-like_helical_dom_sf"/>
</dbReference>
<sequence>PPRREAAQALFDRAVGQGLCPSLEMYGALVDVYAKEGDVPGACRVFREALGHLQREGRKEGGREGGREGGKDNPFSYLYTSLIHAFNTAPTPLSPPPSPGSSPPSSPLPSSSEGEAPLPSSSEGEAPWPAALYLFEEYQLGVRGNRTTIPLLTAVARSLDAALPPSRPRAPPPFPLPTAILHVLYRRHAPLTPLRSHWSYRYPSSLDLHLLTRPLAQAAVHTALEEIRQGEVTLAPEGLQIIVGKSSQVVRGGVKEALGEECRPPLEVEEVGGNDGRLLVSLASVNAWLARQGEGEGGGDGKAGGRKEAKVNPAYTLETPRG</sequence>
<reference evidence="2 3" key="1">
    <citation type="journal article" date="2014" name="Mol. Plant">
        <title>Chromosome Scale Genome Assembly and Transcriptome Profiling of Nannochloropsis gaditana in Nitrogen Depletion.</title>
        <authorList>
            <person name="Corteggiani Carpinelli E."/>
            <person name="Telatin A."/>
            <person name="Vitulo N."/>
            <person name="Forcato C."/>
            <person name="D'Angelo M."/>
            <person name="Schiavon R."/>
            <person name="Vezzi A."/>
            <person name="Giacometti G.M."/>
            <person name="Morosinotto T."/>
            <person name="Valle G."/>
        </authorList>
    </citation>
    <scope>NUCLEOTIDE SEQUENCE [LARGE SCALE GENOMIC DNA]</scope>
    <source>
        <strain evidence="2 3">B-31</strain>
    </source>
</reference>
<feature type="compositionally biased region" description="Low complexity" evidence="1">
    <location>
        <begin position="108"/>
        <end position="124"/>
    </location>
</feature>
<feature type="non-terminal residue" evidence="2">
    <location>
        <position position="1"/>
    </location>
</feature>
<protein>
    <submittedName>
        <fullName evidence="2">Smr MutS2 protein</fullName>
    </submittedName>
</protein>
<dbReference type="OrthoDB" id="609013at2759"/>
<feature type="region of interest" description="Disordered" evidence="1">
    <location>
        <begin position="88"/>
        <end position="124"/>
    </location>
</feature>
<name>W7TCC8_9STRA</name>
<accession>W7TCC8</accession>
<evidence type="ECO:0000313" key="3">
    <source>
        <dbReference type="Proteomes" id="UP000019335"/>
    </source>
</evidence>
<dbReference type="EMBL" id="AZIL01002610">
    <property type="protein sequence ID" value="EWM21198.1"/>
    <property type="molecule type" value="Genomic_DNA"/>
</dbReference>
<keyword evidence="3" id="KW-1185">Reference proteome</keyword>
<comment type="caution">
    <text evidence="2">The sequence shown here is derived from an EMBL/GenBank/DDBJ whole genome shotgun (WGS) entry which is preliminary data.</text>
</comment>
<proteinExistence type="predicted"/>
<feature type="compositionally biased region" description="Pro residues" evidence="1">
    <location>
        <begin position="92"/>
        <end position="107"/>
    </location>
</feature>
<organism evidence="2 3">
    <name type="scientific">Nannochloropsis gaditana</name>
    <dbReference type="NCBI Taxonomy" id="72520"/>
    <lineage>
        <taxon>Eukaryota</taxon>
        <taxon>Sar</taxon>
        <taxon>Stramenopiles</taxon>
        <taxon>Ochrophyta</taxon>
        <taxon>Eustigmatophyceae</taxon>
        <taxon>Eustigmatales</taxon>
        <taxon>Monodopsidaceae</taxon>
        <taxon>Nannochloropsis</taxon>
    </lineage>
</organism>